<organism evidence="1 2">
    <name type="scientific">Pleurodeles waltl</name>
    <name type="common">Iberian ribbed newt</name>
    <dbReference type="NCBI Taxonomy" id="8319"/>
    <lineage>
        <taxon>Eukaryota</taxon>
        <taxon>Metazoa</taxon>
        <taxon>Chordata</taxon>
        <taxon>Craniata</taxon>
        <taxon>Vertebrata</taxon>
        <taxon>Euteleostomi</taxon>
        <taxon>Amphibia</taxon>
        <taxon>Batrachia</taxon>
        <taxon>Caudata</taxon>
        <taxon>Salamandroidea</taxon>
        <taxon>Salamandridae</taxon>
        <taxon>Pleurodelinae</taxon>
        <taxon>Pleurodeles</taxon>
    </lineage>
</organism>
<protein>
    <submittedName>
        <fullName evidence="1">Uncharacterized protein</fullName>
    </submittedName>
</protein>
<accession>A0AAV7V1I8</accession>
<sequence>MWPETRPSALAVKGTGLHRGDGGEIQMSCLGLLECKGVKYRFPNAKGTARDHATTVNAGSSPLTTHVGLRYMGAAWRAHSWWDAPPFEDG</sequence>
<evidence type="ECO:0000313" key="2">
    <source>
        <dbReference type="Proteomes" id="UP001066276"/>
    </source>
</evidence>
<gene>
    <name evidence="1" type="ORF">NDU88_003128</name>
</gene>
<proteinExistence type="predicted"/>
<evidence type="ECO:0000313" key="1">
    <source>
        <dbReference type="EMBL" id="KAJ1193832.1"/>
    </source>
</evidence>
<dbReference type="Proteomes" id="UP001066276">
    <property type="component" value="Chromosome 2_2"/>
</dbReference>
<name>A0AAV7V1I8_PLEWA</name>
<keyword evidence="2" id="KW-1185">Reference proteome</keyword>
<dbReference type="AlphaFoldDB" id="A0AAV7V1I8"/>
<comment type="caution">
    <text evidence="1">The sequence shown here is derived from an EMBL/GenBank/DDBJ whole genome shotgun (WGS) entry which is preliminary data.</text>
</comment>
<reference evidence="1" key="1">
    <citation type="journal article" date="2022" name="bioRxiv">
        <title>Sequencing and chromosome-scale assembly of the giantPleurodeles waltlgenome.</title>
        <authorList>
            <person name="Brown T."/>
            <person name="Elewa A."/>
            <person name="Iarovenko S."/>
            <person name="Subramanian E."/>
            <person name="Araus A.J."/>
            <person name="Petzold A."/>
            <person name="Susuki M."/>
            <person name="Suzuki K.-i.T."/>
            <person name="Hayashi T."/>
            <person name="Toyoda A."/>
            <person name="Oliveira C."/>
            <person name="Osipova E."/>
            <person name="Leigh N.D."/>
            <person name="Simon A."/>
            <person name="Yun M.H."/>
        </authorList>
    </citation>
    <scope>NUCLEOTIDE SEQUENCE</scope>
    <source>
        <strain evidence="1">20211129_DDA</strain>
        <tissue evidence="1">Liver</tissue>
    </source>
</reference>
<dbReference type="EMBL" id="JANPWB010000004">
    <property type="protein sequence ID" value="KAJ1193832.1"/>
    <property type="molecule type" value="Genomic_DNA"/>
</dbReference>